<comment type="caution">
    <text evidence="6">The sequence shown here is derived from an EMBL/GenBank/DDBJ whole genome shotgun (WGS) entry which is preliminary data.</text>
</comment>
<dbReference type="InParanoid" id="A0A482XBJ9"/>
<evidence type="ECO:0000259" key="5">
    <source>
        <dbReference type="Pfam" id="PF00248"/>
    </source>
</evidence>
<keyword evidence="2" id="KW-0521">NADP</keyword>
<comment type="similarity">
    <text evidence="1">Belongs to the aldo/keto reductase family.</text>
</comment>
<evidence type="ECO:0000256" key="2">
    <source>
        <dbReference type="ARBA" id="ARBA00022857"/>
    </source>
</evidence>
<dbReference type="InterPro" id="IPR020471">
    <property type="entry name" value="AKR"/>
</dbReference>
<dbReference type="FunCoup" id="A0A482XBJ9">
    <property type="interactions" value="311"/>
</dbReference>
<sequence>MGCHFSCKTSCGPPSLEAVALNGQPSKEKAANGTSTPRVSLSNQKSVSPTPTSSLCNQKAVMEYVSLSHGSGRMPMVGLGTWTAKDEEMEAALEMALQNGYRHIDTATDYHNEKVIGKVLERWIKDGKVKREELFITTKLPVYGNRASDVEKWLKRSIDYLRCEYIDLYLIHVPFGFAKADSVTFDADGKVALDNETDHVAMWKELEKQVEAGKAKAIGVSNFNKKQIKKLLAVAKIPPANLQIENHIYLQQSDLVQFCHANKISVTAYSPLGNPSLQGFFSKLGITKEIPNVLDCPEVVEISKRINRSPAQILLRYNIQRGIAVIPKSINSERQKQNIELFDFKLTDEDIQALRSLDRGEDGRIVRFEFFKGVYDHPEFPFKEA</sequence>
<dbReference type="PROSITE" id="PS00063">
    <property type="entry name" value="ALDOKETO_REDUCTASE_3"/>
    <property type="match status" value="1"/>
</dbReference>
<protein>
    <recommendedName>
        <fullName evidence="5">NADP-dependent oxidoreductase domain-containing protein</fullName>
    </recommendedName>
</protein>
<dbReference type="SUPFAM" id="SSF51430">
    <property type="entry name" value="NAD(P)-linked oxidoreductase"/>
    <property type="match status" value="1"/>
</dbReference>
<dbReference type="PROSITE" id="PS00062">
    <property type="entry name" value="ALDOKETO_REDUCTASE_2"/>
    <property type="match status" value="1"/>
</dbReference>
<dbReference type="STRING" id="195883.A0A482XBJ9"/>
<dbReference type="InterPro" id="IPR023210">
    <property type="entry name" value="NADP_OxRdtase_dom"/>
</dbReference>
<evidence type="ECO:0000256" key="1">
    <source>
        <dbReference type="ARBA" id="ARBA00007905"/>
    </source>
</evidence>
<dbReference type="InterPro" id="IPR018170">
    <property type="entry name" value="Aldo/ket_reductase_CS"/>
</dbReference>
<keyword evidence="7" id="KW-1185">Reference proteome</keyword>
<proteinExistence type="inferred from homology"/>
<evidence type="ECO:0000256" key="4">
    <source>
        <dbReference type="SAM" id="MobiDB-lite"/>
    </source>
</evidence>
<dbReference type="SMR" id="A0A482XBJ9"/>
<dbReference type="EMBL" id="QKKF02013261">
    <property type="protein sequence ID" value="RZF43053.1"/>
    <property type="molecule type" value="Genomic_DNA"/>
</dbReference>
<dbReference type="PANTHER" id="PTHR11732">
    <property type="entry name" value="ALDO/KETO REDUCTASE"/>
    <property type="match status" value="1"/>
</dbReference>
<dbReference type="OrthoDB" id="416253at2759"/>
<accession>A0A482XBJ9</accession>
<dbReference type="Gene3D" id="3.20.20.100">
    <property type="entry name" value="NADP-dependent oxidoreductase domain"/>
    <property type="match status" value="1"/>
</dbReference>
<dbReference type="PROSITE" id="PS00798">
    <property type="entry name" value="ALDOKETO_REDUCTASE_1"/>
    <property type="match status" value="1"/>
</dbReference>
<feature type="compositionally biased region" description="Polar residues" evidence="4">
    <location>
        <begin position="32"/>
        <end position="54"/>
    </location>
</feature>
<evidence type="ECO:0000256" key="3">
    <source>
        <dbReference type="ARBA" id="ARBA00023002"/>
    </source>
</evidence>
<keyword evidence="3" id="KW-0560">Oxidoreductase</keyword>
<dbReference type="GO" id="GO:0016491">
    <property type="term" value="F:oxidoreductase activity"/>
    <property type="evidence" value="ECO:0007669"/>
    <property type="project" value="UniProtKB-KW"/>
</dbReference>
<evidence type="ECO:0000313" key="6">
    <source>
        <dbReference type="EMBL" id="RZF43053.1"/>
    </source>
</evidence>
<dbReference type="PRINTS" id="PR00069">
    <property type="entry name" value="ALDKETRDTASE"/>
</dbReference>
<dbReference type="Pfam" id="PF00248">
    <property type="entry name" value="Aldo_ket_red"/>
    <property type="match status" value="1"/>
</dbReference>
<reference evidence="6 7" key="1">
    <citation type="journal article" date="2017" name="Gigascience">
        <title>Genome sequence of the small brown planthopper, Laodelphax striatellus.</title>
        <authorList>
            <person name="Zhu J."/>
            <person name="Jiang F."/>
            <person name="Wang X."/>
            <person name="Yang P."/>
            <person name="Bao Y."/>
            <person name="Zhao W."/>
            <person name="Wang W."/>
            <person name="Lu H."/>
            <person name="Wang Q."/>
            <person name="Cui N."/>
            <person name="Li J."/>
            <person name="Chen X."/>
            <person name="Luo L."/>
            <person name="Yu J."/>
            <person name="Kang L."/>
            <person name="Cui F."/>
        </authorList>
    </citation>
    <scope>NUCLEOTIDE SEQUENCE [LARGE SCALE GENOMIC DNA]</scope>
    <source>
        <strain evidence="6">Lst14</strain>
    </source>
</reference>
<dbReference type="FunFam" id="3.20.20.100:FF:000006">
    <property type="entry name" value="Aldo-keto reductase family 1 member A1"/>
    <property type="match status" value="1"/>
</dbReference>
<dbReference type="AlphaFoldDB" id="A0A482XBJ9"/>
<name>A0A482XBJ9_LAOST</name>
<feature type="region of interest" description="Disordered" evidence="4">
    <location>
        <begin position="25"/>
        <end position="54"/>
    </location>
</feature>
<organism evidence="6 7">
    <name type="scientific">Laodelphax striatellus</name>
    <name type="common">Small brown planthopper</name>
    <name type="synonym">Delphax striatella</name>
    <dbReference type="NCBI Taxonomy" id="195883"/>
    <lineage>
        <taxon>Eukaryota</taxon>
        <taxon>Metazoa</taxon>
        <taxon>Ecdysozoa</taxon>
        <taxon>Arthropoda</taxon>
        <taxon>Hexapoda</taxon>
        <taxon>Insecta</taxon>
        <taxon>Pterygota</taxon>
        <taxon>Neoptera</taxon>
        <taxon>Paraneoptera</taxon>
        <taxon>Hemiptera</taxon>
        <taxon>Auchenorrhyncha</taxon>
        <taxon>Fulgoroidea</taxon>
        <taxon>Delphacidae</taxon>
        <taxon>Criomorphinae</taxon>
        <taxon>Laodelphax</taxon>
    </lineage>
</organism>
<feature type="domain" description="NADP-dependent oxidoreductase" evidence="5">
    <location>
        <begin position="77"/>
        <end position="358"/>
    </location>
</feature>
<evidence type="ECO:0000313" key="7">
    <source>
        <dbReference type="Proteomes" id="UP000291343"/>
    </source>
</evidence>
<dbReference type="InterPro" id="IPR036812">
    <property type="entry name" value="NAD(P)_OxRdtase_dom_sf"/>
</dbReference>
<gene>
    <name evidence="6" type="ORF">LSTR_LSTR001231</name>
</gene>
<dbReference type="Proteomes" id="UP000291343">
    <property type="component" value="Unassembled WGS sequence"/>
</dbReference>